<protein>
    <submittedName>
        <fullName evidence="2">Uncharacterized protein</fullName>
    </submittedName>
</protein>
<evidence type="ECO:0000313" key="2">
    <source>
        <dbReference type="EMBL" id="QFZ19206.1"/>
    </source>
</evidence>
<feature type="transmembrane region" description="Helical" evidence="1">
    <location>
        <begin position="213"/>
        <end position="236"/>
    </location>
</feature>
<evidence type="ECO:0000256" key="1">
    <source>
        <dbReference type="SAM" id="Phobius"/>
    </source>
</evidence>
<reference evidence="3" key="1">
    <citation type="journal article" date="2021" name="Curr. Microbiol.">
        <title>Complete genome of nocamycin-producing strain Saccharothrix syringae NRRL B-16468 reveals the biosynthetic potential for secondary metabolites.</title>
        <authorList>
            <person name="Mo X."/>
            <person name="Yang S."/>
        </authorList>
    </citation>
    <scope>NUCLEOTIDE SEQUENCE [LARGE SCALE GENOMIC DNA]</scope>
    <source>
        <strain evidence="3">ATCC 51364 / DSM 43886 / JCM 6844 / KCTC 9398 / NBRC 14523 / NRRL B-16468 / INA 2240</strain>
    </source>
</reference>
<name>A0A5Q0GYS7_SACSY</name>
<dbReference type="KEGG" id="ssyi:EKG83_18720"/>
<keyword evidence="1" id="KW-0812">Transmembrane</keyword>
<accession>A0A5Q0GYS7</accession>
<keyword evidence="1" id="KW-0472">Membrane</keyword>
<feature type="transmembrane region" description="Helical" evidence="1">
    <location>
        <begin position="133"/>
        <end position="158"/>
    </location>
</feature>
<dbReference type="AlphaFoldDB" id="A0A5Q0GYS7"/>
<feature type="transmembrane region" description="Helical" evidence="1">
    <location>
        <begin position="178"/>
        <end position="201"/>
    </location>
</feature>
<organism evidence="2 3">
    <name type="scientific">Saccharothrix syringae</name>
    <name type="common">Nocardiopsis syringae</name>
    <dbReference type="NCBI Taxonomy" id="103733"/>
    <lineage>
        <taxon>Bacteria</taxon>
        <taxon>Bacillati</taxon>
        <taxon>Actinomycetota</taxon>
        <taxon>Actinomycetes</taxon>
        <taxon>Pseudonocardiales</taxon>
        <taxon>Pseudonocardiaceae</taxon>
        <taxon>Saccharothrix</taxon>
    </lineage>
</organism>
<dbReference type="RefSeq" id="WP_033434366.1">
    <property type="nucleotide sequence ID" value="NZ_CP034550.1"/>
</dbReference>
<gene>
    <name evidence="2" type="ORF">EKG83_18720</name>
</gene>
<evidence type="ECO:0000313" key="3">
    <source>
        <dbReference type="Proteomes" id="UP000325787"/>
    </source>
</evidence>
<dbReference type="Proteomes" id="UP000325787">
    <property type="component" value="Chromosome"/>
</dbReference>
<keyword evidence="3" id="KW-1185">Reference proteome</keyword>
<sequence>MVAHLLWGGRPEHRGRRLVALAVAPVSPARATGGLYEITTTQFSISHRDIDCAKDAARVATCTTTVDGKVLEVRLDTSPGAWLSCTATYDARTTACTRTFDYGPGSHRVRLDSLTVPEPAAEQVRDRYPWWAWLFNGPWLPFALGLVARALVTFAVYWTFSFPVTLVVAPWDGAAFSWYSLLVPHSVLLPARLALGWRLVVGGSVTGATGQRIRLTAVGVLTTLLCSPMLVLVLALRSGMPD</sequence>
<keyword evidence="1" id="KW-1133">Transmembrane helix</keyword>
<dbReference type="EMBL" id="CP034550">
    <property type="protein sequence ID" value="QFZ19206.1"/>
    <property type="molecule type" value="Genomic_DNA"/>
</dbReference>
<proteinExistence type="predicted"/>
<dbReference type="OrthoDB" id="3692300at2"/>